<dbReference type="EMBL" id="GBRH01224127">
    <property type="protein sequence ID" value="JAD73768.1"/>
    <property type="molecule type" value="Transcribed_RNA"/>
</dbReference>
<organism evidence="1">
    <name type="scientific">Arundo donax</name>
    <name type="common">Giant reed</name>
    <name type="synonym">Donax arundinaceus</name>
    <dbReference type="NCBI Taxonomy" id="35708"/>
    <lineage>
        <taxon>Eukaryota</taxon>
        <taxon>Viridiplantae</taxon>
        <taxon>Streptophyta</taxon>
        <taxon>Embryophyta</taxon>
        <taxon>Tracheophyta</taxon>
        <taxon>Spermatophyta</taxon>
        <taxon>Magnoliopsida</taxon>
        <taxon>Liliopsida</taxon>
        <taxon>Poales</taxon>
        <taxon>Poaceae</taxon>
        <taxon>PACMAD clade</taxon>
        <taxon>Arundinoideae</taxon>
        <taxon>Arundineae</taxon>
        <taxon>Arundo</taxon>
    </lineage>
</organism>
<reference evidence="1" key="2">
    <citation type="journal article" date="2015" name="Data Brief">
        <title>Shoot transcriptome of the giant reed, Arundo donax.</title>
        <authorList>
            <person name="Barrero R.A."/>
            <person name="Guerrero F.D."/>
            <person name="Moolhuijzen P."/>
            <person name="Goolsby J.A."/>
            <person name="Tidwell J."/>
            <person name="Bellgard S.E."/>
            <person name="Bellgard M.I."/>
        </authorList>
    </citation>
    <scope>NUCLEOTIDE SEQUENCE</scope>
    <source>
        <tissue evidence="1">Shoot tissue taken approximately 20 cm above the soil surface</tissue>
    </source>
</reference>
<name>A0A0A9CH28_ARUDO</name>
<accession>A0A0A9CH28</accession>
<proteinExistence type="predicted"/>
<reference evidence="1" key="1">
    <citation type="submission" date="2014-09" db="EMBL/GenBank/DDBJ databases">
        <authorList>
            <person name="Magalhaes I.L.F."/>
            <person name="Oliveira U."/>
            <person name="Santos F.R."/>
            <person name="Vidigal T.H.D.A."/>
            <person name="Brescovit A.D."/>
            <person name="Santos A.J."/>
        </authorList>
    </citation>
    <scope>NUCLEOTIDE SEQUENCE</scope>
    <source>
        <tissue evidence="1">Shoot tissue taken approximately 20 cm above the soil surface</tissue>
    </source>
</reference>
<evidence type="ECO:0000313" key="1">
    <source>
        <dbReference type="EMBL" id="JAD73768.1"/>
    </source>
</evidence>
<sequence>MRSITNRHVVRPRQITYCATFKCFNKNK</sequence>
<dbReference type="AlphaFoldDB" id="A0A0A9CH28"/>
<protein>
    <submittedName>
        <fullName evidence="1">Uncharacterized protein</fullName>
    </submittedName>
</protein>